<dbReference type="AlphaFoldDB" id="A0A6N7PZ13"/>
<gene>
    <name evidence="2" type="ORF">GF068_27945</name>
</gene>
<dbReference type="Pfam" id="PF10592">
    <property type="entry name" value="AIPR"/>
    <property type="match status" value="1"/>
</dbReference>
<dbReference type="OrthoDB" id="6180443at2"/>
<dbReference type="EMBL" id="WJIE01000008">
    <property type="protein sequence ID" value="MRG95720.1"/>
    <property type="molecule type" value="Genomic_DNA"/>
</dbReference>
<sequence>MGITKRELDQAYAQYKSRYGGSREDYFALLYLTREFEKTSEQVARNIAFGEEASEGINAFHVDIHRRNLYLFQFQWAAQHQAFKEPLRRLAREGMERIFCPAPEAPGRLLAELRNRLHEDQSVIDKVLIHFVYNGDPNDADQSATLDALREDLEAKKYVIDRSFPGREVTLTFQFISNETRGRVGGHTRITHRYDLSLPSSIVSVTEAGEALHVGFVRLLDLYRMYREMGQRLFERNIRAGLDPDGPINRKIRAALADVVEGKAPASAFIFNHNGITIAAEHLEVDDDRIHLTEPRVLNGAQTITSLTKFVESSEFAKAPAEQADRLEEVRVLAKIVTHAQPSFITAVTINTNRQNPVDPVNLRASDPIQLEFQDKFRDELDGLLYERQERLFASLSEEELLEQGFEPSHRRAMEIRRLARTFLAAQGEVDRMSRLNEVFESESQYRSCFAEKYLKTDARRILLAYKIQYRLNKVAREIDGAGKGYWYVPRAKNLLWALLVQGVLNQAKLTAWLEGFGTTLTVEADFTQELLSLGVSKVRHVIREAVADPKYKEQLDAERLSFLRTKALYARCVEVAEEKYGWTKQGL</sequence>
<protein>
    <recommendedName>
        <fullName evidence="1">Abortive phage infection protein C-terminal domain-containing protein</fullName>
    </recommendedName>
</protein>
<accession>A0A6N7PZ13</accession>
<evidence type="ECO:0000313" key="3">
    <source>
        <dbReference type="Proteomes" id="UP000440224"/>
    </source>
</evidence>
<dbReference type="InterPro" id="IPR018891">
    <property type="entry name" value="AIPR_C"/>
</dbReference>
<dbReference type="Proteomes" id="UP000440224">
    <property type="component" value="Unassembled WGS sequence"/>
</dbReference>
<evidence type="ECO:0000259" key="1">
    <source>
        <dbReference type="Pfam" id="PF10592"/>
    </source>
</evidence>
<keyword evidence="3" id="KW-1185">Reference proteome</keyword>
<feature type="domain" description="Abortive phage infection protein C-terminal" evidence="1">
    <location>
        <begin position="234"/>
        <end position="475"/>
    </location>
</feature>
<reference evidence="2 3" key="1">
    <citation type="submission" date="2019-10" db="EMBL/GenBank/DDBJ databases">
        <title>A soil myxobacterium in the family Polyangiaceae.</title>
        <authorList>
            <person name="Li Y."/>
            <person name="Wang J."/>
        </authorList>
    </citation>
    <scope>NUCLEOTIDE SEQUENCE [LARGE SCALE GENOMIC DNA]</scope>
    <source>
        <strain evidence="2 3">DSM 14734</strain>
    </source>
</reference>
<proteinExistence type="predicted"/>
<name>A0A6N7PZ13_9BACT</name>
<comment type="caution">
    <text evidence="2">The sequence shown here is derived from an EMBL/GenBank/DDBJ whole genome shotgun (WGS) entry which is preliminary data.</text>
</comment>
<organism evidence="2 3">
    <name type="scientific">Polyangium spumosum</name>
    <dbReference type="NCBI Taxonomy" id="889282"/>
    <lineage>
        <taxon>Bacteria</taxon>
        <taxon>Pseudomonadati</taxon>
        <taxon>Myxococcota</taxon>
        <taxon>Polyangia</taxon>
        <taxon>Polyangiales</taxon>
        <taxon>Polyangiaceae</taxon>
        <taxon>Polyangium</taxon>
    </lineage>
</organism>
<dbReference type="RefSeq" id="WP_153822529.1">
    <property type="nucleotide sequence ID" value="NZ_WJIE01000008.1"/>
</dbReference>
<evidence type="ECO:0000313" key="2">
    <source>
        <dbReference type="EMBL" id="MRG95720.1"/>
    </source>
</evidence>